<dbReference type="EMBL" id="JAMLJM010000001">
    <property type="protein sequence ID" value="MCL9808154.1"/>
    <property type="molecule type" value="Genomic_DNA"/>
</dbReference>
<dbReference type="NCBIfam" id="TIGR04183">
    <property type="entry name" value="Por_Secre_tail"/>
    <property type="match status" value="1"/>
</dbReference>
<evidence type="ECO:0000256" key="1">
    <source>
        <dbReference type="ARBA" id="ARBA00022729"/>
    </source>
</evidence>
<dbReference type="Proteomes" id="UP001317191">
    <property type="component" value="Unassembled WGS sequence"/>
</dbReference>
<evidence type="ECO:0000259" key="2">
    <source>
        <dbReference type="Pfam" id="PF18962"/>
    </source>
</evidence>
<comment type="caution">
    <text evidence="3">The sequence shown here is derived from an EMBL/GenBank/DDBJ whole genome shotgun (WGS) entry which is preliminary data.</text>
</comment>
<dbReference type="InterPro" id="IPR043504">
    <property type="entry name" value="Peptidase_S1_PA_chymotrypsin"/>
</dbReference>
<dbReference type="Gene3D" id="2.40.10.10">
    <property type="entry name" value="Trypsin-like serine proteases"/>
    <property type="match status" value="1"/>
</dbReference>
<gene>
    <name evidence="3" type="ORF">NAT50_02160</name>
</gene>
<dbReference type="InterPro" id="IPR025667">
    <property type="entry name" value="SprB_repeat"/>
</dbReference>
<evidence type="ECO:0000313" key="4">
    <source>
        <dbReference type="Proteomes" id="UP001317191"/>
    </source>
</evidence>
<organism evidence="3 4">
    <name type="scientific">Flavobacterium luminosum</name>
    <dbReference type="NCBI Taxonomy" id="2949086"/>
    <lineage>
        <taxon>Bacteria</taxon>
        <taxon>Pseudomonadati</taxon>
        <taxon>Bacteroidota</taxon>
        <taxon>Flavobacteriia</taxon>
        <taxon>Flavobacteriales</taxon>
        <taxon>Flavobacteriaceae</taxon>
        <taxon>Flavobacterium</taxon>
    </lineage>
</organism>
<feature type="domain" description="Secretion system C-terminal sorting" evidence="2">
    <location>
        <begin position="323"/>
        <end position="392"/>
    </location>
</feature>
<protein>
    <submittedName>
        <fullName evidence="3">T9SS type A sorting domain-containing protein</fullName>
    </submittedName>
</protein>
<evidence type="ECO:0000313" key="3">
    <source>
        <dbReference type="EMBL" id="MCL9808154.1"/>
    </source>
</evidence>
<keyword evidence="4" id="KW-1185">Reference proteome</keyword>
<dbReference type="Pfam" id="PF18962">
    <property type="entry name" value="Por_Secre_tail"/>
    <property type="match status" value="1"/>
</dbReference>
<sequence>MKKKYFLILVIFALHFGYSQKTVEFRITTVTSNINDMDGFGAGDSDPSWRASINDGSTASNFVFDLSGINCPGTRTVNDTFFSKVYNCSLPTSYTFTWSAFENDGIGSDANTGTHTISIPSSALTQPTFTNYGTYIATASGSNCSGGGTVTWTLTLQYRVIGSLTAVSATDSQTNVTCFGGNDGSAKVSPSGGVAPYAYSWSPSGGTEASASGLLAGNYTCTITDLNGCQTTKNFTITEPSAINKNITESAGILTATQSGATYQWYQCPNTLITGETNQNFTPITIGDYKVDVTLGSCTVTSDCFTVNTLDLDGFKLDSSFKLYPNPANNLIYIEFNNSTNANLDIVDINGRILEKQNLNNTTNIININHLPKGIYLFKIYTNEGISTKKVVKE</sequence>
<name>A0ABT0TM41_9FLAO</name>
<reference evidence="3 4" key="1">
    <citation type="submission" date="2022-05" db="EMBL/GenBank/DDBJ databases">
        <title>Flavobacterium sp., isolated from activated sludge.</title>
        <authorList>
            <person name="Ran Q."/>
        </authorList>
    </citation>
    <scope>NUCLEOTIDE SEQUENCE [LARGE SCALE GENOMIC DNA]</scope>
    <source>
        <strain evidence="3 4">HXWNR70</strain>
    </source>
</reference>
<keyword evidence="1" id="KW-0732">Signal</keyword>
<dbReference type="InterPro" id="IPR026444">
    <property type="entry name" value="Secre_tail"/>
</dbReference>
<dbReference type="RefSeq" id="WP_250591018.1">
    <property type="nucleotide sequence ID" value="NZ_JAMLJM010000001.1"/>
</dbReference>
<dbReference type="Pfam" id="PF13573">
    <property type="entry name" value="SprB"/>
    <property type="match status" value="1"/>
</dbReference>
<accession>A0ABT0TM41</accession>
<proteinExistence type="predicted"/>